<dbReference type="SUPFAM" id="SSF53448">
    <property type="entry name" value="Nucleotide-diphospho-sugar transferases"/>
    <property type="match status" value="1"/>
</dbReference>
<reference evidence="4 5" key="1">
    <citation type="submission" date="2018-05" db="EMBL/GenBank/DDBJ databases">
        <authorList>
            <person name="Lanie J.A."/>
            <person name="Ng W.-L."/>
            <person name="Kazmierczak K.M."/>
            <person name="Andrzejewski T.M."/>
            <person name="Davidsen T.M."/>
            <person name="Wayne K.J."/>
            <person name="Tettelin H."/>
            <person name="Glass J.I."/>
            <person name="Rusch D."/>
            <person name="Podicherti R."/>
            <person name="Tsui H.-C.T."/>
            <person name="Winkler M.E."/>
        </authorList>
    </citation>
    <scope>NUCLEOTIDE SEQUENCE [LARGE SCALE GENOMIC DNA]</scope>
    <source>
        <strain evidence="4 5">BUT-10</strain>
    </source>
</reference>
<dbReference type="InterPro" id="IPR029044">
    <property type="entry name" value="Nucleotide-diphossugar_trans"/>
</dbReference>
<dbReference type="Pfam" id="PF00483">
    <property type="entry name" value="NTP_transferase"/>
    <property type="match status" value="1"/>
</dbReference>
<protein>
    <submittedName>
        <fullName evidence="4">Nucleotidyltransferase family protein</fullName>
    </submittedName>
</protein>
<dbReference type="OrthoDB" id="9788272at2"/>
<dbReference type="GO" id="GO:0016779">
    <property type="term" value="F:nucleotidyltransferase activity"/>
    <property type="evidence" value="ECO:0007669"/>
    <property type="project" value="UniProtKB-KW"/>
</dbReference>
<accession>A0A328BEZ2</accession>
<keyword evidence="1 4" id="KW-0808">Transferase</keyword>
<dbReference type="EMBL" id="QFYS01000005">
    <property type="protein sequence ID" value="RAK65041.1"/>
    <property type="molecule type" value="Genomic_DNA"/>
</dbReference>
<dbReference type="PANTHER" id="PTHR43584:SF8">
    <property type="entry name" value="N-ACETYLMURAMATE ALPHA-1-PHOSPHATE URIDYLYLTRANSFERASE"/>
    <property type="match status" value="1"/>
</dbReference>
<dbReference type="CDD" id="cd06422">
    <property type="entry name" value="NTP_transferase_like_1"/>
    <property type="match status" value="1"/>
</dbReference>
<evidence type="ECO:0000313" key="5">
    <source>
        <dbReference type="Proteomes" id="UP000249524"/>
    </source>
</evidence>
<sequence>MVMAAGLGTRMRPLTDTRPKALVEVKGKPLIAYVIDPLVAAGVERVVVNVHAHADQLEAYLRSRRDAEFLISDERARLLETGGGVKHARALLGDAPIFRCNSDYVWRKPGAPVLDELIAAWDPDRMDSLVTVVPKGRTVGFEESPGDFYQDEAGRLTHRGERPDAPLHAIGIEILDPRPVYADPRDAFSLRDIWFRSSDKGRLFGFQPEGLWMQVGDPRALAAVEARLS</sequence>
<gene>
    <name evidence="4" type="ORF">DJ019_13090</name>
</gene>
<evidence type="ECO:0000256" key="1">
    <source>
        <dbReference type="ARBA" id="ARBA00022679"/>
    </source>
</evidence>
<name>A0A328BEZ2_9CAUL</name>
<feature type="domain" description="Nucleotidyl transferase" evidence="3">
    <location>
        <begin position="1"/>
        <end position="221"/>
    </location>
</feature>
<dbReference type="Proteomes" id="UP000249524">
    <property type="component" value="Unassembled WGS sequence"/>
</dbReference>
<evidence type="ECO:0000259" key="3">
    <source>
        <dbReference type="Pfam" id="PF00483"/>
    </source>
</evidence>
<keyword evidence="2" id="KW-0548">Nucleotidyltransferase</keyword>
<dbReference type="AlphaFoldDB" id="A0A328BEZ2"/>
<evidence type="ECO:0000313" key="4">
    <source>
        <dbReference type="EMBL" id="RAK65041.1"/>
    </source>
</evidence>
<evidence type="ECO:0000256" key="2">
    <source>
        <dbReference type="ARBA" id="ARBA00022695"/>
    </source>
</evidence>
<proteinExistence type="predicted"/>
<dbReference type="InterPro" id="IPR005835">
    <property type="entry name" value="NTP_transferase_dom"/>
</dbReference>
<comment type="caution">
    <text evidence="4">The sequence shown here is derived from an EMBL/GenBank/DDBJ whole genome shotgun (WGS) entry which is preliminary data.</text>
</comment>
<dbReference type="PANTHER" id="PTHR43584">
    <property type="entry name" value="NUCLEOTIDYL TRANSFERASE"/>
    <property type="match status" value="1"/>
</dbReference>
<dbReference type="Gene3D" id="3.90.550.10">
    <property type="entry name" value="Spore Coat Polysaccharide Biosynthesis Protein SpsA, Chain A"/>
    <property type="match status" value="1"/>
</dbReference>
<dbReference type="InterPro" id="IPR050065">
    <property type="entry name" value="GlmU-like"/>
</dbReference>
<keyword evidence="5" id="KW-1185">Reference proteome</keyword>
<organism evidence="4 5">
    <name type="scientific">Phenylobacterium kunshanense</name>
    <dbReference type="NCBI Taxonomy" id="1445034"/>
    <lineage>
        <taxon>Bacteria</taxon>
        <taxon>Pseudomonadati</taxon>
        <taxon>Pseudomonadota</taxon>
        <taxon>Alphaproteobacteria</taxon>
        <taxon>Caulobacterales</taxon>
        <taxon>Caulobacteraceae</taxon>
        <taxon>Phenylobacterium</taxon>
    </lineage>
</organism>